<keyword evidence="2" id="KW-1185">Reference proteome</keyword>
<sequence length="99" mass="10750">MSDLQHAAVPRGWHTAAGARRRRLAAFARFCREQAGSFELTSVARTSLVDFADEGAGGGTRQILRDLADALPPDQVDEVIFLLAFVHGDRLAEMLDGGR</sequence>
<proteinExistence type="predicted"/>
<dbReference type="AlphaFoldDB" id="A0A840BUN1"/>
<name>A0A840BUN1_9HYPH</name>
<dbReference type="Proteomes" id="UP000577362">
    <property type="component" value="Unassembled WGS sequence"/>
</dbReference>
<comment type="caution">
    <text evidence="1">The sequence shown here is derived from an EMBL/GenBank/DDBJ whole genome shotgun (WGS) entry which is preliminary data.</text>
</comment>
<organism evidence="1 2">
    <name type="scientific">Chelatococcus caeni</name>
    <dbReference type="NCBI Taxonomy" id="1348468"/>
    <lineage>
        <taxon>Bacteria</taxon>
        <taxon>Pseudomonadati</taxon>
        <taxon>Pseudomonadota</taxon>
        <taxon>Alphaproteobacteria</taxon>
        <taxon>Hyphomicrobiales</taxon>
        <taxon>Chelatococcaceae</taxon>
        <taxon>Chelatococcus</taxon>
    </lineage>
</organism>
<dbReference type="EMBL" id="JACIEN010000001">
    <property type="protein sequence ID" value="MBB4016700.1"/>
    <property type="molecule type" value="Genomic_DNA"/>
</dbReference>
<evidence type="ECO:0000313" key="2">
    <source>
        <dbReference type="Proteomes" id="UP000577362"/>
    </source>
</evidence>
<accession>A0A840BUN1</accession>
<dbReference type="RefSeq" id="WP_183316242.1">
    <property type="nucleotide sequence ID" value="NZ_JACIEN010000001.1"/>
</dbReference>
<protein>
    <submittedName>
        <fullName evidence="1">Uncharacterized protein</fullName>
    </submittedName>
</protein>
<evidence type="ECO:0000313" key="1">
    <source>
        <dbReference type="EMBL" id="MBB4016700.1"/>
    </source>
</evidence>
<gene>
    <name evidence="1" type="ORF">GGR16_001706</name>
</gene>
<reference evidence="1 2" key="1">
    <citation type="submission" date="2020-08" db="EMBL/GenBank/DDBJ databases">
        <title>Genomic Encyclopedia of Type Strains, Phase IV (KMG-IV): sequencing the most valuable type-strain genomes for metagenomic binning, comparative biology and taxonomic classification.</title>
        <authorList>
            <person name="Goeker M."/>
        </authorList>
    </citation>
    <scope>NUCLEOTIDE SEQUENCE [LARGE SCALE GENOMIC DNA]</scope>
    <source>
        <strain evidence="1 2">DSM 103737</strain>
    </source>
</reference>